<evidence type="ECO:0000256" key="1">
    <source>
        <dbReference type="ARBA" id="ARBA00022729"/>
    </source>
</evidence>
<proteinExistence type="predicted"/>
<keyword evidence="4" id="KW-1185">Reference proteome</keyword>
<reference evidence="3" key="2">
    <citation type="submission" date="2020-11" db="EMBL/GenBank/DDBJ databases">
        <authorList>
            <person name="McCartney M.A."/>
            <person name="Auch B."/>
            <person name="Kono T."/>
            <person name="Mallez S."/>
            <person name="Becker A."/>
            <person name="Gohl D.M."/>
            <person name="Silverstein K.A.T."/>
            <person name="Koren S."/>
            <person name="Bechman K.B."/>
            <person name="Herman A."/>
            <person name="Abrahante J.E."/>
            <person name="Garbe J."/>
        </authorList>
    </citation>
    <scope>NUCLEOTIDE SEQUENCE</scope>
    <source>
        <strain evidence="3">Duluth1</strain>
        <tissue evidence="3">Whole animal</tissue>
    </source>
</reference>
<dbReference type="InterPro" id="IPR050975">
    <property type="entry name" value="Sleep_regulator"/>
</dbReference>
<evidence type="ECO:0000313" key="4">
    <source>
        <dbReference type="Proteomes" id="UP000828390"/>
    </source>
</evidence>
<dbReference type="EMBL" id="JAIWYP010000014">
    <property type="protein sequence ID" value="KAH3709146.1"/>
    <property type="molecule type" value="Genomic_DNA"/>
</dbReference>
<sequence>MVGTNTFLFACALTALLCAAETNALTCYTCTNCNDPFSSSNVATDTTCTACSKVKIADFVERGCTDVGSSGCTDVELFGVKTSTCFCTDALCNGGNHVTITMGAMLLGTAVVLLKAFF</sequence>
<feature type="signal peptide" evidence="2">
    <location>
        <begin position="1"/>
        <end position="24"/>
    </location>
</feature>
<protein>
    <submittedName>
        <fullName evidence="3">Uncharacterized protein</fullName>
    </submittedName>
</protein>
<name>A0A9D3Z1X6_DREPO</name>
<feature type="chain" id="PRO_5039116739" evidence="2">
    <location>
        <begin position="25"/>
        <end position="118"/>
    </location>
</feature>
<dbReference type="Proteomes" id="UP000828390">
    <property type="component" value="Unassembled WGS sequence"/>
</dbReference>
<dbReference type="PANTHER" id="PTHR33562">
    <property type="entry name" value="ATILLA, ISOFORM B-RELATED-RELATED"/>
    <property type="match status" value="1"/>
</dbReference>
<gene>
    <name evidence="3" type="ORF">DPMN_068607</name>
</gene>
<keyword evidence="1 2" id="KW-0732">Signal</keyword>
<evidence type="ECO:0000256" key="2">
    <source>
        <dbReference type="SAM" id="SignalP"/>
    </source>
</evidence>
<organism evidence="3 4">
    <name type="scientific">Dreissena polymorpha</name>
    <name type="common">Zebra mussel</name>
    <name type="synonym">Mytilus polymorpha</name>
    <dbReference type="NCBI Taxonomy" id="45954"/>
    <lineage>
        <taxon>Eukaryota</taxon>
        <taxon>Metazoa</taxon>
        <taxon>Spiralia</taxon>
        <taxon>Lophotrochozoa</taxon>
        <taxon>Mollusca</taxon>
        <taxon>Bivalvia</taxon>
        <taxon>Autobranchia</taxon>
        <taxon>Heteroconchia</taxon>
        <taxon>Euheterodonta</taxon>
        <taxon>Imparidentia</taxon>
        <taxon>Neoheterodontei</taxon>
        <taxon>Myida</taxon>
        <taxon>Dreissenoidea</taxon>
        <taxon>Dreissenidae</taxon>
        <taxon>Dreissena</taxon>
    </lineage>
</organism>
<comment type="caution">
    <text evidence="3">The sequence shown here is derived from an EMBL/GenBank/DDBJ whole genome shotgun (WGS) entry which is preliminary data.</text>
</comment>
<accession>A0A9D3Z1X6</accession>
<reference evidence="3" key="1">
    <citation type="journal article" date="2019" name="bioRxiv">
        <title>The Genome of the Zebra Mussel, Dreissena polymorpha: A Resource for Invasive Species Research.</title>
        <authorList>
            <person name="McCartney M.A."/>
            <person name="Auch B."/>
            <person name="Kono T."/>
            <person name="Mallez S."/>
            <person name="Zhang Y."/>
            <person name="Obille A."/>
            <person name="Becker A."/>
            <person name="Abrahante J.E."/>
            <person name="Garbe J."/>
            <person name="Badalamenti J.P."/>
            <person name="Herman A."/>
            <person name="Mangelson H."/>
            <person name="Liachko I."/>
            <person name="Sullivan S."/>
            <person name="Sone E.D."/>
            <person name="Koren S."/>
            <person name="Silverstein K.A.T."/>
            <person name="Beckman K.B."/>
            <person name="Gohl D.M."/>
        </authorList>
    </citation>
    <scope>NUCLEOTIDE SEQUENCE</scope>
    <source>
        <strain evidence="3">Duluth1</strain>
        <tissue evidence="3">Whole animal</tissue>
    </source>
</reference>
<evidence type="ECO:0000313" key="3">
    <source>
        <dbReference type="EMBL" id="KAH3709146.1"/>
    </source>
</evidence>
<dbReference type="AlphaFoldDB" id="A0A9D3Z1X6"/>